<feature type="compositionally biased region" description="Acidic residues" evidence="1">
    <location>
        <begin position="81"/>
        <end position="93"/>
    </location>
</feature>
<comment type="caution">
    <text evidence="2">The sequence shown here is derived from an EMBL/GenBank/DDBJ whole genome shotgun (WGS) entry which is preliminary data.</text>
</comment>
<feature type="compositionally biased region" description="Polar residues" evidence="1">
    <location>
        <begin position="512"/>
        <end position="531"/>
    </location>
</feature>
<accession>A0A9N8DCI4</accession>
<evidence type="ECO:0000313" key="3">
    <source>
        <dbReference type="Proteomes" id="UP001153069"/>
    </source>
</evidence>
<dbReference type="Proteomes" id="UP001153069">
    <property type="component" value="Unassembled WGS sequence"/>
</dbReference>
<proteinExistence type="predicted"/>
<evidence type="ECO:0000256" key="1">
    <source>
        <dbReference type="SAM" id="MobiDB-lite"/>
    </source>
</evidence>
<feature type="region of interest" description="Disordered" evidence="1">
    <location>
        <begin position="502"/>
        <end position="573"/>
    </location>
</feature>
<sequence length="635" mass="67528">MTVVEEVAMNMVEEQEITVPGPDSVPRDSFLRDAAADRFRSESLLTTRNSWTGPNDSRYVRDNTMEMTMMEDGNNKAPGQDDSDEDSSMDDPLNDPQDANAGDISESPSNFEFSINSADLERDIRNGAAQTIAFEYLYSNAYDIVYSICTWPRLLLSYCLNFFRFARKKDDDSDGPVPPKEDSRVQTMSIAASQSAAIGVGAGVMAGQSAAAGVGASTMSAVVSSLSPPSIIGLAVAVAIAVATTTAGVATGISNDSENNAARPGGCNEIIGSMDVKQGVMQIVFSSPSLEANSDHNTTIDAPSTSALVLENKEELENIFAQVYNNITAKSTNGANNVVDGCAMPYVPEDGVQMMQVESSEVNNFTNTLWVATVHCFGCSDTDPLFGTNTKVSPQLESVRAVDDFIDQFTQAIQPILKTDDSKQENLLPADQEQQESPVDIMFVVLVDPITGETLPDQTHWLGPGDLIGLLPNIDSIWNSNMNDQEKDMLEVPQVPTPLATTAAAPTASMEKVSNPTVGTQTNTPVQQDIAPNSPGVESAPTYPASAAPTNSKVSDLSPTQAPASAPMQQAKTSISPVLAPSAVPSASDTNSDANSMPSLVDVSPIQTTMGPPSMHHHQLAVETIPTPIRLMVHQ</sequence>
<gene>
    <name evidence="2" type="ORF">SEMRO_81_G043440.1</name>
</gene>
<feature type="region of interest" description="Disordered" evidence="1">
    <location>
        <begin position="70"/>
        <end position="110"/>
    </location>
</feature>
<organism evidence="2 3">
    <name type="scientific">Seminavis robusta</name>
    <dbReference type="NCBI Taxonomy" id="568900"/>
    <lineage>
        <taxon>Eukaryota</taxon>
        <taxon>Sar</taxon>
        <taxon>Stramenopiles</taxon>
        <taxon>Ochrophyta</taxon>
        <taxon>Bacillariophyta</taxon>
        <taxon>Bacillariophyceae</taxon>
        <taxon>Bacillariophycidae</taxon>
        <taxon>Naviculales</taxon>
        <taxon>Naviculaceae</taxon>
        <taxon>Seminavis</taxon>
    </lineage>
</organism>
<keyword evidence="3" id="KW-1185">Reference proteome</keyword>
<dbReference type="AlphaFoldDB" id="A0A9N8DCI4"/>
<evidence type="ECO:0000313" key="2">
    <source>
        <dbReference type="EMBL" id="CAB9500317.1"/>
    </source>
</evidence>
<feature type="compositionally biased region" description="Polar residues" evidence="1">
    <location>
        <begin position="551"/>
        <end position="573"/>
    </location>
</feature>
<name>A0A9N8DCI4_9STRA</name>
<protein>
    <submittedName>
        <fullName evidence="2">Uncharacterized protein</fullName>
    </submittedName>
</protein>
<reference evidence="2" key="1">
    <citation type="submission" date="2020-06" db="EMBL/GenBank/DDBJ databases">
        <authorList>
            <consortium name="Plant Systems Biology data submission"/>
        </authorList>
    </citation>
    <scope>NUCLEOTIDE SEQUENCE</scope>
    <source>
        <strain evidence="2">D6</strain>
    </source>
</reference>
<dbReference type="EMBL" id="CAICTM010000080">
    <property type="protein sequence ID" value="CAB9500317.1"/>
    <property type="molecule type" value="Genomic_DNA"/>
</dbReference>
<feature type="compositionally biased region" description="Low complexity" evidence="1">
    <location>
        <begin position="539"/>
        <end position="550"/>
    </location>
</feature>